<name>A0A4Y9Z826_9AGAM</name>
<keyword evidence="2" id="KW-0812">Transmembrane</keyword>
<feature type="region of interest" description="Disordered" evidence="1">
    <location>
        <begin position="218"/>
        <end position="251"/>
    </location>
</feature>
<evidence type="ECO:0000313" key="3">
    <source>
        <dbReference type="EMBL" id="TFY70280.1"/>
    </source>
</evidence>
<dbReference type="OrthoDB" id="3251367at2759"/>
<evidence type="ECO:0000256" key="1">
    <source>
        <dbReference type="SAM" id="MobiDB-lite"/>
    </source>
</evidence>
<feature type="region of interest" description="Disordered" evidence="1">
    <location>
        <begin position="268"/>
        <end position="307"/>
    </location>
</feature>
<evidence type="ECO:0000313" key="4">
    <source>
        <dbReference type="Proteomes" id="UP000298327"/>
    </source>
</evidence>
<feature type="compositionally biased region" description="Polar residues" evidence="1">
    <location>
        <begin position="219"/>
        <end position="228"/>
    </location>
</feature>
<accession>A0A4Y9Z826</accession>
<gene>
    <name evidence="3" type="ORF">EVG20_g2717</name>
</gene>
<keyword evidence="2" id="KW-1133">Transmembrane helix</keyword>
<dbReference type="AlphaFoldDB" id="A0A4Y9Z826"/>
<comment type="caution">
    <text evidence="3">The sequence shown here is derived from an EMBL/GenBank/DDBJ whole genome shotgun (WGS) entry which is preliminary data.</text>
</comment>
<reference evidence="3 4" key="1">
    <citation type="submission" date="2019-02" db="EMBL/GenBank/DDBJ databases">
        <title>Genome sequencing of the rare red list fungi Dentipellis fragilis.</title>
        <authorList>
            <person name="Buettner E."/>
            <person name="Kellner H."/>
        </authorList>
    </citation>
    <scope>NUCLEOTIDE SEQUENCE [LARGE SCALE GENOMIC DNA]</scope>
    <source>
        <strain evidence="3 4">DSM 105465</strain>
    </source>
</reference>
<feature type="compositionally biased region" description="Basic and acidic residues" evidence="1">
    <location>
        <begin position="397"/>
        <end position="411"/>
    </location>
</feature>
<organism evidence="3 4">
    <name type="scientific">Dentipellis fragilis</name>
    <dbReference type="NCBI Taxonomy" id="205917"/>
    <lineage>
        <taxon>Eukaryota</taxon>
        <taxon>Fungi</taxon>
        <taxon>Dikarya</taxon>
        <taxon>Basidiomycota</taxon>
        <taxon>Agaricomycotina</taxon>
        <taxon>Agaricomycetes</taxon>
        <taxon>Russulales</taxon>
        <taxon>Hericiaceae</taxon>
        <taxon>Dentipellis</taxon>
    </lineage>
</organism>
<feature type="region of interest" description="Disordered" evidence="1">
    <location>
        <begin position="1"/>
        <end position="47"/>
    </location>
</feature>
<feature type="transmembrane region" description="Helical" evidence="2">
    <location>
        <begin position="467"/>
        <end position="489"/>
    </location>
</feature>
<proteinExistence type="predicted"/>
<protein>
    <submittedName>
        <fullName evidence="3">Uncharacterized protein</fullName>
    </submittedName>
</protein>
<feature type="region of interest" description="Disordered" evidence="1">
    <location>
        <begin position="385"/>
        <end position="419"/>
    </location>
</feature>
<sequence>MGVHIPVTQLFPSTSKLGPERPSQDTDTTVSAKSRPEHSSSNEHRYAGPSRINWICNMAPGTPSPVSPVELPRRPPFAHILGRSVSSPSPLSERASTYPYTHPTIQSNPSLQLDTVARRQAAEIEDNLTLLHIKPLSPIMERSRGGRWISPIEGSPSSPGTPASYDIGLLELAPHHGHGVPAPRTNTAPAWTSRPPFAMAHRAGPQLFSTVYEDAASERTGSFHTAPSVQDDADTEEDITHASQTHADPHLLVSAPTLADARLTNPSFTHELTHSPEPFLTDPNAPPVRPRRASPSPPSEAPSRSRASDFIMERWRRSLSSYGSTRPSFTMLLAASAWRIRPHLPKVLFWAGFVAPWCWLIGGWLIAEARFPTARHKGAVLPRWRTRASTSTGPGTEKGKAGGGAKDEPKDTGQTLGRPRPRWCTRWDSIAGAVAAETQGQPADKEVIVAIETRATRMKNVTWVVRCRVAAVVSGLLLAIAFIVALVLMGRGR</sequence>
<dbReference type="STRING" id="205917.A0A4Y9Z826"/>
<evidence type="ECO:0000256" key="2">
    <source>
        <dbReference type="SAM" id="Phobius"/>
    </source>
</evidence>
<dbReference type="Proteomes" id="UP000298327">
    <property type="component" value="Unassembled WGS sequence"/>
</dbReference>
<feature type="transmembrane region" description="Helical" evidence="2">
    <location>
        <begin position="347"/>
        <end position="367"/>
    </location>
</feature>
<feature type="compositionally biased region" description="Basic and acidic residues" evidence="1">
    <location>
        <begin position="34"/>
        <end position="46"/>
    </location>
</feature>
<keyword evidence="4" id="KW-1185">Reference proteome</keyword>
<dbReference type="EMBL" id="SEOQ01000111">
    <property type="protein sequence ID" value="TFY70280.1"/>
    <property type="molecule type" value="Genomic_DNA"/>
</dbReference>
<keyword evidence="2" id="KW-0472">Membrane</keyword>